<proteinExistence type="predicted"/>
<dbReference type="RefSeq" id="WP_203657384.1">
    <property type="nucleotide sequence ID" value="NZ_BAAAZM010000006.1"/>
</dbReference>
<organism evidence="1 2">
    <name type="scientific">Actinocatenispora rupis</name>
    <dbReference type="NCBI Taxonomy" id="519421"/>
    <lineage>
        <taxon>Bacteria</taxon>
        <taxon>Bacillati</taxon>
        <taxon>Actinomycetota</taxon>
        <taxon>Actinomycetes</taxon>
        <taxon>Micromonosporales</taxon>
        <taxon>Micromonosporaceae</taxon>
        <taxon>Actinocatenispora</taxon>
    </lineage>
</organism>
<reference evidence="1" key="1">
    <citation type="submission" date="2021-01" db="EMBL/GenBank/DDBJ databases">
        <title>Whole genome shotgun sequence of Actinocatenispora rupis NBRC 107355.</title>
        <authorList>
            <person name="Komaki H."/>
            <person name="Tamura T."/>
        </authorList>
    </citation>
    <scope>NUCLEOTIDE SEQUENCE</scope>
    <source>
        <strain evidence="1">NBRC 107355</strain>
    </source>
</reference>
<dbReference type="EMBL" id="BOMB01000012">
    <property type="protein sequence ID" value="GID11386.1"/>
    <property type="molecule type" value="Genomic_DNA"/>
</dbReference>
<evidence type="ECO:0000313" key="2">
    <source>
        <dbReference type="Proteomes" id="UP000612808"/>
    </source>
</evidence>
<comment type="caution">
    <text evidence="1">The sequence shown here is derived from an EMBL/GenBank/DDBJ whole genome shotgun (WGS) entry which is preliminary data.</text>
</comment>
<gene>
    <name evidence="1" type="ORF">Aru02nite_22750</name>
</gene>
<dbReference type="AlphaFoldDB" id="A0A8J3J4C8"/>
<dbReference type="Proteomes" id="UP000612808">
    <property type="component" value="Unassembled WGS sequence"/>
</dbReference>
<name>A0A8J3J4C8_9ACTN</name>
<keyword evidence="2" id="KW-1185">Reference proteome</keyword>
<accession>A0A8J3J4C8</accession>
<sequence length="201" mass="21651">MPLQWVARDMSPALPIGDLAASACGEALFGGDDGSFERYQGATVRNQTDMDVVTDTNIANRNYRFVAGVVLTQIELKLVADDPEDADTLFRLTHDLRELLLAHDVEDVEFVRSASSAHSKAALGELVAGALLVTTTLRGGGLRALVDGLQSFLRRRDGNRIRMRVGDREMTVDGAAARDISAAVTAFLHAVEPDAAEDAEQ</sequence>
<evidence type="ECO:0000313" key="1">
    <source>
        <dbReference type="EMBL" id="GID11386.1"/>
    </source>
</evidence>
<protein>
    <submittedName>
        <fullName evidence="1">Uncharacterized protein</fullName>
    </submittedName>
</protein>